<evidence type="ECO:0000256" key="1">
    <source>
        <dbReference type="ARBA" id="ARBA00009986"/>
    </source>
</evidence>
<dbReference type="OrthoDB" id="9758906at2"/>
<comment type="similarity">
    <text evidence="1 3 5">Belongs to the aldehyde dehydrogenase family.</text>
</comment>
<dbReference type="Proteomes" id="UP000287224">
    <property type="component" value="Unassembled WGS sequence"/>
</dbReference>
<dbReference type="Gene3D" id="3.40.309.10">
    <property type="entry name" value="Aldehyde Dehydrogenase, Chain A, domain 2"/>
    <property type="match status" value="1"/>
</dbReference>
<keyword evidence="2 5" id="KW-0560">Oxidoreductase</keyword>
<dbReference type="InterPro" id="IPR011408">
    <property type="entry name" value="Aldehyde_DH"/>
</dbReference>
<dbReference type="Gene3D" id="3.40.605.10">
    <property type="entry name" value="Aldehyde Dehydrogenase, Chain A, domain 1"/>
    <property type="match status" value="2"/>
</dbReference>
<evidence type="ECO:0000313" key="8">
    <source>
        <dbReference type="Proteomes" id="UP000287224"/>
    </source>
</evidence>
<name>A0A401ZIL5_9CHLR</name>
<dbReference type="GO" id="GO:0016620">
    <property type="term" value="F:oxidoreductase activity, acting on the aldehyde or oxo group of donors, NAD or NADP as acceptor"/>
    <property type="evidence" value="ECO:0007669"/>
    <property type="project" value="UniProtKB-UniRule"/>
</dbReference>
<dbReference type="FunFam" id="3.40.605.10:FF:000007">
    <property type="entry name" value="NAD/NADP-dependent betaine aldehyde dehydrogenase"/>
    <property type="match status" value="1"/>
</dbReference>
<dbReference type="FunFam" id="3.40.309.10:FF:000012">
    <property type="entry name" value="Betaine aldehyde dehydrogenase"/>
    <property type="match status" value="1"/>
</dbReference>
<gene>
    <name evidence="7" type="ORF">KDAU_40030</name>
</gene>
<dbReference type="PROSITE" id="PS00687">
    <property type="entry name" value="ALDEHYDE_DEHYDR_GLU"/>
    <property type="match status" value="1"/>
</dbReference>
<evidence type="ECO:0000256" key="2">
    <source>
        <dbReference type="ARBA" id="ARBA00023002"/>
    </source>
</evidence>
<dbReference type="CDD" id="cd07111">
    <property type="entry name" value="ALDH_F16"/>
    <property type="match status" value="1"/>
</dbReference>
<dbReference type="PIRSF" id="PIRSF036490">
    <property type="entry name" value="Aldedh_dupl"/>
    <property type="match status" value="1"/>
</dbReference>
<organism evidence="7 8">
    <name type="scientific">Dictyobacter aurantiacus</name>
    <dbReference type="NCBI Taxonomy" id="1936993"/>
    <lineage>
        <taxon>Bacteria</taxon>
        <taxon>Bacillati</taxon>
        <taxon>Chloroflexota</taxon>
        <taxon>Ktedonobacteria</taxon>
        <taxon>Ktedonobacterales</taxon>
        <taxon>Dictyobacteraceae</taxon>
        <taxon>Dictyobacter</taxon>
    </lineage>
</organism>
<dbReference type="InterPro" id="IPR016161">
    <property type="entry name" value="Ald_DH/histidinol_DH"/>
</dbReference>
<accession>A0A401ZIL5</accession>
<dbReference type="PANTHER" id="PTHR11699">
    <property type="entry name" value="ALDEHYDE DEHYDROGENASE-RELATED"/>
    <property type="match status" value="1"/>
</dbReference>
<dbReference type="EMBL" id="BIFQ01000001">
    <property type="protein sequence ID" value="GCE06674.1"/>
    <property type="molecule type" value="Genomic_DNA"/>
</dbReference>
<dbReference type="RefSeq" id="WP_126597598.1">
    <property type="nucleotide sequence ID" value="NZ_BIFQ01000001.1"/>
</dbReference>
<dbReference type="InterPro" id="IPR029510">
    <property type="entry name" value="Ald_DH_CS_GLU"/>
</dbReference>
<dbReference type="InterPro" id="IPR016163">
    <property type="entry name" value="Ald_DH_C"/>
</dbReference>
<evidence type="ECO:0000256" key="5">
    <source>
        <dbReference type="RuleBase" id="RU003345"/>
    </source>
</evidence>
<dbReference type="InterPro" id="IPR015590">
    <property type="entry name" value="Aldehyde_DH_dom"/>
</dbReference>
<keyword evidence="8" id="KW-1185">Reference proteome</keyword>
<evidence type="ECO:0000313" key="7">
    <source>
        <dbReference type="EMBL" id="GCE06674.1"/>
    </source>
</evidence>
<proteinExistence type="inferred from homology"/>
<dbReference type="AlphaFoldDB" id="A0A401ZIL5"/>
<dbReference type="InterPro" id="IPR016162">
    <property type="entry name" value="Ald_DH_N"/>
</dbReference>
<reference evidence="8" key="1">
    <citation type="submission" date="2018-12" db="EMBL/GenBank/DDBJ databases">
        <title>Tengunoibacter tsumagoiensis gen. nov., sp. nov., Dictyobacter kobayashii sp. nov., D. alpinus sp. nov., and D. joshuensis sp. nov. and description of Dictyobacteraceae fam. nov. within the order Ktedonobacterales isolated from Tengu-no-mugimeshi.</title>
        <authorList>
            <person name="Wang C.M."/>
            <person name="Zheng Y."/>
            <person name="Sakai Y."/>
            <person name="Toyoda A."/>
            <person name="Minakuchi Y."/>
            <person name="Abe K."/>
            <person name="Yokota A."/>
            <person name="Yabe S."/>
        </authorList>
    </citation>
    <scope>NUCLEOTIDE SEQUENCE [LARGE SCALE GENOMIC DNA]</scope>
    <source>
        <strain evidence="8">S-27</strain>
    </source>
</reference>
<sequence>MSIMEIFETMAYGPAPEASSLALAWIKEHEPFQLFINNEWTAPAAESYFESSNPATGKGLTKVAAADKADVDKAVSAARKAFPSWSKTPGHVRARYLYAIARHIQKHARLLAVLESLDNGKTIRETRDLDIPLVARHFYYHAGWAQLMESELPGYQPVGVVGQIIPWNFPLLMLAWKIAPALAMGNTVVLKPARYTSLTALKFAEIMQEVGLPAGVVNIVTGEASKAGEALVNHPDIDKIAFTGSTEVGRSIRKATAGSGKKLSLELGGKSPFIVFDDADLDSVVEGVVDAIWFNQGQVCCAGSRLLVQENIAERLINKLRARMENLRIGDPLDKTMDIGAIVSPGQRQEIQNLVDIGVKEGAQLWQPSTACPADGSFFPPTLFTNVAPASTLAQVEIFGPVLVTLTFRTPAEAVEIANNTRYGLAASVWSDNINLALDIAPKLKAGSVWINSTNLFDAACGFGGYRESGYGREGGKEGLYEYVKPAWLAAHHGRSGGVKAATHAGEQMEASNGNGAVHTDALEEFSATDAQDGYGFPPIDRTPKLFIGGKQARPDSGYSLTITGPGGRVLGEVGEGNRKDIRNAVEAAHKASGWGGASAHNRAQILYYIAENLGAREAEFARRIVEQTARSYADALNEVRTSLSRLFSYAAWTDKFEGSVHLPPLRGAVLAMKEPIGVLGLACPDDYPLLGFVSLVAPAIAMGNTVVAIPSPRAPLSATDCYQVFETSDVPAGVINIVTGEREALSKVLAEHHDVNSMWYFGSAEGSKAVELASISNMKRTWVNYGRGRNWLDRVQGEGEEFLREATQVKNIWVPYGE</sequence>
<dbReference type="SUPFAM" id="SSF53720">
    <property type="entry name" value="ALDH-like"/>
    <property type="match status" value="2"/>
</dbReference>
<feature type="active site" evidence="4">
    <location>
        <position position="266"/>
    </location>
</feature>
<evidence type="ECO:0000259" key="6">
    <source>
        <dbReference type="Pfam" id="PF00171"/>
    </source>
</evidence>
<feature type="domain" description="Aldehyde dehydrogenase" evidence="6">
    <location>
        <begin position="568"/>
        <end position="787"/>
    </location>
</feature>
<evidence type="ECO:0000256" key="4">
    <source>
        <dbReference type="PROSITE-ProRule" id="PRU10007"/>
    </source>
</evidence>
<comment type="caution">
    <text evidence="7">The sequence shown here is derived from an EMBL/GenBank/DDBJ whole genome shotgun (WGS) entry which is preliminary data.</text>
</comment>
<evidence type="ECO:0000256" key="3">
    <source>
        <dbReference type="PIRNR" id="PIRNR036490"/>
    </source>
</evidence>
<dbReference type="Pfam" id="PF00171">
    <property type="entry name" value="Aldedh"/>
    <property type="match status" value="2"/>
</dbReference>
<feature type="domain" description="Aldehyde dehydrogenase" evidence="6">
    <location>
        <begin position="40"/>
        <end position="486"/>
    </location>
</feature>
<protein>
    <submittedName>
        <fullName evidence="7">Aldehyde dehydrogenase</fullName>
    </submittedName>
</protein>